<evidence type="ECO:0000256" key="15">
    <source>
        <dbReference type="ARBA" id="ARBA00023212"/>
    </source>
</evidence>
<feature type="compositionally biased region" description="Pro residues" evidence="18">
    <location>
        <begin position="1056"/>
        <end position="1070"/>
    </location>
</feature>
<dbReference type="Pfam" id="PF00018">
    <property type="entry name" value="SH3_1"/>
    <property type="match status" value="1"/>
</dbReference>
<dbReference type="Pfam" id="PF12763">
    <property type="entry name" value="EH"/>
    <property type="match status" value="1"/>
</dbReference>
<feature type="compositionally biased region" description="Low complexity" evidence="18">
    <location>
        <begin position="1158"/>
        <end position="1167"/>
    </location>
</feature>
<organism evidence="23 24">
    <name type="scientific">Agrocybe pediades</name>
    <dbReference type="NCBI Taxonomy" id="84607"/>
    <lineage>
        <taxon>Eukaryota</taxon>
        <taxon>Fungi</taxon>
        <taxon>Dikarya</taxon>
        <taxon>Basidiomycota</taxon>
        <taxon>Agaricomycotina</taxon>
        <taxon>Agaricomycetes</taxon>
        <taxon>Agaricomycetidae</taxon>
        <taxon>Agaricales</taxon>
        <taxon>Agaricineae</taxon>
        <taxon>Strophariaceae</taxon>
        <taxon>Agrocybe</taxon>
    </lineage>
</organism>
<evidence type="ECO:0000259" key="19">
    <source>
        <dbReference type="PROSITE" id="PS50002"/>
    </source>
</evidence>
<dbReference type="InterPro" id="IPR003124">
    <property type="entry name" value="WH2_dom"/>
</dbReference>
<keyword evidence="14" id="KW-0472">Membrane</keyword>
<evidence type="ECO:0000256" key="2">
    <source>
        <dbReference type="ARBA" id="ARBA00004134"/>
    </source>
</evidence>
<evidence type="ECO:0000256" key="18">
    <source>
        <dbReference type="SAM" id="MobiDB-lite"/>
    </source>
</evidence>
<dbReference type="Pfam" id="PF14604">
    <property type="entry name" value="SH3_9"/>
    <property type="match status" value="1"/>
</dbReference>
<feature type="domain" description="SH3" evidence="19">
    <location>
        <begin position="1294"/>
        <end position="1353"/>
    </location>
</feature>
<evidence type="ECO:0000256" key="5">
    <source>
        <dbReference type="ARBA" id="ARBA00011159"/>
    </source>
</evidence>
<feature type="compositionally biased region" description="Polar residues" evidence="18">
    <location>
        <begin position="1"/>
        <end position="15"/>
    </location>
</feature>
<feature type="compositionally biased region" description="Low complexity" evidence="18">
    <location>
        <begin position="18"/>
        <end position="55"/>
    </location>
</feature>
<feature type="region of interest" description="Disordered" evidence="18">
    <location>
        <begin position="1"/>
        <end position="169"/>
    </location>
</feature>
<dbReference type="Proteomes" id="UP000521872">
    <property type="component" value="Unassembled WGS sequence"/>
</dbReference>
<dbReference type="PANTHER" id="PTHR11216">
    <property type="entry name" value="EH DOMAIN"/>
    <property type="match status" value="1"/>
</dbReference>
<feature type="compositionally biased region" description="Pro residues" evidence="18">
    <location>
        <begin position="963"/>
        <end position="982"/>
    </location>
</feature>
<dbReference type="GO" id="GO:0005886">
    <property type="term" value="C:plasma membrane"/>
    <property type="evidence" value="ECO:0007669"/>
    <property type="project" value="TreeGrafter"/>
</dbReference>
<feature type="compositionally biased region" description="Low complexity" evidence="18">
    <location>
        <begin position="1035"/>
        <end position="1055"/>
    </location>
</feature>
<evidence type="ECO:0000256" key="11">
    <source>
        <dbReference type="ARBA" id="ARBA00022737"/>
    </source>
</evidence>
<evidence type="ECO:0000259" key="22">
    <source>
        <dbReference type="PROSITE" id="PS51082"/>
    </source>
</evidence>
<sequence length="1353" mass="148003">MAQWGQGQQGFQYPMQTGFPGPNQQFQQNPQFQQQNPQFQQQNPQFQQQAPQFQQGGLGGLSGPNAGGLLPQPTGFQGQRPPTFQQPQQTGFPGGSGFLQPQATGFPGGNFQQQQQSRPAPPPVPPVPPIPTQFQQQNQQPSFLNLPPPQQQPNRLLSASPGFGGGGLVPQPTGFAGRAQGPLVPQMTGFVDPRLQMMSQTFMPVNTSAPYNAGGMPQLPQQQPNQNLVQSVQQYNQTQRGSTTQQISWALTKAEKKNYDRIFRSWDAQGTGSITGSTALEVFGASGLPKDDLARIWTLADMNDRGKLNLAEFHVAMGLIYRRLNGMPIPDQLPAELVPPSAVDLDSTVDRVKELLKNDTRTGPANQHSFNRSSPSSSNSNRDASNYKHSDSDLGGGIYKPSNRHVVRSAVRSRDDDDTTADLSDMKRQLENTAKMLDRTAEESAKRTKEDEELDQEMDDLKYAVKRVRDDLDYIERRPRTAAREEERRRLERELLSLMHERIPEVERKIKARDERKEKEKRQWARDRDRANERFGRYDRSEYDRDRPYSRNEDRDRPYSRNEDRDRPYSRNDDRDRPYSRGDDRDRLSSRNDDRDRPYSRGAYDRDDRDSYRRTRSPSRDGRDNRDYERPRSPVRARSPPPPPPAAPASAARAAPATPRDTPPPSLKNMTKEERAAFAKAQAQRLIQSRMAALGVTAPASSPTLDTSVEDRLQQEKKEAEEKAKLAEKQAEERERARKERLAQEKALQEDKATPTPTPTSTAPPPAPTPVPKPAPTPKAAPPPPQRRGPAPPPPKPRAVAPPPPKAAPVAPPAPPTPAQPEVDPEEEALRAQEEALRKKREERLARMRQLEKEEEEAAAKYEQERLARIEALKARAAKPPTPPPAAPAPPPPAPPAPPAPAQAQTPAATTPVKPPAFSSPAEKPNNPFSRLINKDAAASPSTPPTANGNGSTNPWANIAAATPPPARTPSVPPPSKSPAPKPTYNTASSYPEDDWDDVKEKEDSDDSSDDEMVTSRTARANIAQQLFGGMLPRPTSAAASAGQASSPSSPAPTGATPPPPPPPAPPAAPSAPVAITPSGPPDTNALMRSIQGGMKLRPTKTVDKSAPPVSGRVLGDVAPPAHINAAPRAASPPPPPRAPSPPPPAPETMPMSHEENSFSSSSNRQSVGWFADRAADAGVPPAHEEVSKLPSMTEADEEEPLTESPQPAPIPQIMVNEAAPEPSNDLMADIDKSTQHRVRSLYAFEGEGPDDLSFAENLIIEANPSKSGGEWWYGKALSTGKSGLFPKTYVEVVKPRKAKAVYSYQSQNADELPFTEGDVLSIVDTSEEEWWKAEQSGMVFIVPAAYLEVVEG</sequence>
<dbReference type="GO" id="GO:0005509">
    <property type="term" value="F:calcium ion binding"/>
    <property type="evidence" value="ECO:0007669"/>
    <property type="project" value="InterPro"/>
</dbReference>
<comment type="subcellular location">
    <subcellularLocation>
        <location evidence="3">Cell membrane</location>
        <topology evidence="3">Peripheral membrane protein</topology>
        <orientation evidence="3">Cytoplasmic side</orientation>
    </subcellularLocation>
    <subcellularLocation>
        <location evidence="2">Cytoplasm</location>
        <location evidence="2">Cytoskeleton</location>
        <location evidence="2">Actin patch</location>
    </subcellularLocation>
    <subcellularLocation>
        <location evidence="1">Endosome membrane</location>
        <topology evidence="1">Peripheral membrane protein</topology>
        <orientation evidence="1">Cytoplasmic side</orientation>
    </subcellularLocation>
</comment>
<dbReference type="GO" id="GO:0016197">
    <property type="term" value="P:endosomal transport"/>
    <property type="evidence" value="ECO:0007669"/>
    <property type="project" value="TreeGrafter"/>
</dbReference>
<evidence type="ECO:0000256" key="14">
    <source>
        <dbReference type="ARBA" id="ARBA00023136"/>
    </source>
</evidence>
<dbReference type="SMART" id="SM00326">
    <property type="entry name" value="SH3"/>
    <property type="match status" value="2"/>
</dbReference>
<feature type="region of interest" description="Disordered" evidence="18">
    <location>
        <begin position="870"/>
        <end position="1210"/>
    </location>
</feature>
<evidence type="ECO:0000259" key="21">
    <source>
        <dbReference type="PROSITE" id="PS50222"/>
    </source>
</evidence>
<feature type="region of interest" description="Disordered" evidence="18">
    <location>
        <begin position="509"/>
        <end position="838"/>
    </location>
</feature>
<dbReference type="PANTHER" id="PTHR11216:SF173">
    <property type="entry name" value="ACTIN CYTOSKELETON-REGULATORY COMPLEX PROTEIN PAN1"/>
    <property type="match status" value="1"/>
</dbReference>
<feature type="compositionally biased region" description="Pro residues" evidence="18">
    <location>
        <begin position="880"/>
        <end position="901"/>
    </location>
</feature>
<feature type="compositionally biased region" description="Low complexity" evidence="18">
    <location>
        <begin position="902"/>
        <end position="912"/>
    </location>
</feature>
<evidence type="ECO:0000313" key="23">
    <source>
        <dbReference type="EMBL" id="KAF4614764.1"/>
    </source>
</evidence>
<dbReference type="Pfam" id="PF02205">
    <property type="entry name" value="WH2"/>
    <property type="match status" value="1"/>
</dbReference>
<dbReference type="PROSITE" id="PS50031">
    <property type="entry name" value="EH"/>
    <property type="match status" value="1"/>
</dbReference>
<evidence type="ECO:0000256" key="1">
    <source>
        <dbReference type="ARBA" id="ARBA00004125"/>
    </source>
</evidence>
<feature type="compositionally biased region" description="Low complexity" evidence="18">
    <location>
        <begin position="67"/>
        <end position="91"/>
    </location>
</feature>
<keyword evidence="13" id="KW-0175">Coiled coil</keyword>
<dbReference type="CDD" id="cd00174">
    <property type="entry name" value="SH3"/>
    <property type="match status" value="1"/>
</dbReference>
<evidence type="ECO:0000259" key="20">
    <source>
        <dbReference type="PROSITE" id="PS50031"/>
    </source>
</evidence>
<feature type="compositionally biased region" description="Gly residues" evidence="18">
    <location>
        <begin position="56"/>
        <end position="66"/>
    </location>
</feature>
<keyword evidence="10" id="KW-0254">Endocytosis</keyword>
<evidence type="ECO:0000256" key="10">
    <source>
        <dbReference type="ARBA" id="ARBA00022583"/>
    </source>
</evidence>
<evidence type="ECO:0000256" key="9">
    <source>
        <dbReference type="ARBA" id="ARBA00022490"/>
    </source>
</evidence>
<dbReference type="GO" id="GO:0003779">
    <property type="term" value="F:actin binding"/>
    <property type="evidence" value="ECO:0007669"/>
    <property type="project" value="InterPro"/>
</dbReference>
<dbReference type="PROSITE" id="PS50002">
    <property type="entry name" value="SH3"/>
    <property type="match status" value="1"/>
</dbReference>
<feature type="compositionally biased region" description="Low complexity" evidence="18">
    <location>
        <begin position="132"/>
        <end position="145"/>
    </location>
</feature>
<feature type="domain" description="EF-hand" evidence="21">
    <location>
        <begin position="288"/>
        <end position="323"/>
    </location>
</feature>
<dbReference type="SUPFAM" id="SSF50044">
    <property type="entry name" value="SH3-domain"/>
    <property type="match status" value="2"/>
</dbReference>
<feature type="compositionally biased region" description="Polar residues" evidence="18">
    <location>
        <begin position="1015"/>
        <end position="1025"/>
    </location>
</feature>
<dbReference type="InterPro" id="IPR011992">
    <property type="entry name" value="EF-hand-dom_pair"/>
</dbReference>
<feature type="compositionally biased region" description="Low complexity" evidence="18">
    <location>
        <begin position="369"/>
        <end position="384"/>
    </location>
</feature>
<evidence type="ECO:0000256" key="3">
    <source>
        <dbReference type="ARBA" id="ARBA00004413"/>
    </source>
</evidence>
<dbReference type="PROSITE" id="PS51082">
    <property type="entry name" value="WH2"/>
    <property type="match status" value="1"/>
</dbReference>
<feature type="domain" description="WH2" evidence="22">
    <location>
        <begin position="1083"/>
        <end position="1100"/>
    </location>
</feature>
<dbReference type="InterPro" id="IPR002048">
    <property type="entry name" value="EF_hand_dom"/>
</dbReference>
<dbReference type="InterPro" id="IPR036028">
    <property type="entry name" value="SH3-like_dom_sf"/>
</dbReference>
<dbReference type="SUPFAM" id="SSF47473">
    <property type="entry name" value="EF-hand"/>
    <property type="match status" value="1"/>
</dbReference>
<dbReference type="GO" id="GO:0005768">
    <property type="term" value="C:endosome"/>
    <property type="evidence" value="ECO:0007669"/>
    <property type="project" value="UniProtKB-SubCell"/>
</dbReference>
<evidence type="ECO:0000256" key="16">
    <source>
        <dbReference type="ARBA" id="ARBA00025194"/>
    </source>
</evidence>
<feature type="compositionally biased region" description="Basic and acidic residues" evidence="18">
    <location>
        <begin position="828"/>
        <end position="838"/>
    </location>
</feature>
<evidence type="ECO:0000256" key="13">
    <source>
        <dbReference type="ARBA" id="ARBA00023054"/>
    </source>
</evidence>
<evidence type="ECO:0000313" key="24">
    <source>
        <dbReference type="Proteomes" id="UP000521872"/>
    </source>
</evidence>
<dbReference type="InterPro" id="IPR000261">
    <property type="entry name" value="EH_dom"/>
</dbReference>
<feature type="domain" description="EH" evidence="20">
    <location>
        <begin position="255"/>
        <end position="344"/>
    </location>
</feature>
<reference evidence="23 24" key="1">
    <citation type="submission" date="2019-12" db="EMBL/GenBank/DDBJ databases">
        <authorList>
            <person name="Floudas D."/>
            <person name="Bentzer J."/>
            <person name="Ahren D."/>
            <person name="Johansson T."/>
            <person name="Persson P."/>
            <person name="Tunlid A."/>
        </authorList>
    </citation>
    <scope>NUCLEOTIDE SEQUENCE [LARGE SCALE GENOMIC DNA]</scope>
    <source>
        <strain evidence="23 24">CBS 102.39</strain>
    </source>
</reference>
<comment type="subunit">
    <text evidence="5">Component of the PAN1 actin cytoskeleton-regulatory complex.</text>
</comment>
<dbReference type="GO" id="GO:0030479">
    <property type="term" value="C:actin cortical patch"/>
    <property type="evidence" value="ECO:0007669"/>
    <property type="project" value="UniProtKB-SubCell"/>
</dbReference>
<keyword evidence="11" id="KW-0677">Repeat</keyword>
<comment type="function">
    <text evidence="16">Component of the PAN1 actin cytoskeleton-regulatory complex required for the internalization of endosomes during actin-coupled endocytosis. The complex links the site of endocytosis to the cell membrane-associated actin cytoskeleton. Mediates uptake of external molecules and vacuolar degradation of plasma membrane proteins. Plays a role in the proper organization of the cell membrane-associated actin cytoskeleton and promotes its destabilization.</text>
</comment>
<feature type="compositionally biased region" description="Pro residues" evidence="18">
    <location>
        <begin position="1131"/>
        <end position="1148"/>
    </location>
</feature>
<dbReference type="SMART" id="SM00027">
    <property type="entry name" value="EH"/>
    <property type="match status" value="1"/>
</dbReference>
<feature type="compositionally biased region" description="Basic and acidic residues" evidence="18">
    <location>
        <begin position="709"/>
        <end position="753"/>
    </location>
</feature>
<proteinExistence type="inferred from homology"/>
<dbReference type="PRINTS" id="PR00499">
    <property type="entry name" value="P67PHOX"/>
</dbReference>
<keyword evidence="8 17" id="KW-0728">SH3 domain</keyword>
<feature type="region of interest" description="Disordered" evidence="18">
    <location>
        <begin position="357"/>
        <end position="455"/>
    </location>
</feature>
<evidence type="ECO:0000256" key="7">
    <source>
        <dbReference type="ARBA" id="ARBA00020728"/>
    </source>
</evidence>
<dbReference type="InterPro" id="IPR001452">
    <property type="entry name" value="SH3_domain"/>
</dbReference>
<dbReference type="PROSITE" id="PS50222">
    <property type="entry name" value="EF_HAND_2"/>
    <property type="match status" value="1"/>
</dbReference>
<feature type="compositionally biased region" description="Basic and acidic residues" evidence="18">
    <location>
        <begin position="509"/>
        <end position="632"/>
    </location>
</feature>
<comment type="similarity">
    <text evidence="4">Belongs to the PAN1 family.</text>
</comment>
<keyword evidence="24" id="KW-1185">Reference proteome</keyword>
<feature type="compositionally biased region" description="Pro residues" evidence="18">
    <location>
        <begin position="119"/>
        <end position="131"/>
    </location>
</feature>
<feature type="compositionally biased region" description="Low complexity" evidence="18">
    <location>
        <begin position="648"/>
        <end position="660"/>
    </location>
</feature>
<gene>
    <name evidence="23" type="ORF">D9613_003419</name>
</gene>
<keyword evidence="15" id="KW-0206">Cytoskeleton</keyword>
<evidence type="ECO:0000256" key="8">
    <source>
        <dbReference type="ARBA" id="ARBA00022443"/>
    </source>
</evidence>
<dbReference type="GO" id="GO:0006897">
    <property type="term" value="P:endocytosis"/>
    <property type="evidence" value="ECO:0007669"/>
    <property type="project" value="TreeGrafter"/>
</dbReference>
<evidence type="ECO:0000256" key="4">
    <source>
        <dbReference type="ARBA" id="ARBA00009351"/>
    </source>
</evidence>
<name>A0A8H4QPC0_9AGAR</name>
<evidence type="ECO:0000256" key="6">
    <source>
        <dbReference type="ARBA" id="ARBA00015110"/>
    </source>
</evidence>
<keyword evidence="9" id="KW-0963">Cytoplasm</keyword>
<dbReference type="Gene3D" id="1.10.238.10">
    <property type="entry name" value="EF-hand"/>
    <property type="match status" value="1"/>
</dbReference>
<protein>
    <recommendedName>
        <fullName evidence="6">Actin cytoskeleton-regulatory complex protein PAN1</fullName>
    </recommendedName>
    <alternativeName>
        <fullName evidence="7">Actin cytoskeleton-regulatory complex protein pan1</fullName>
    </alternativeName>
</protein>
<evidence type="ECO:0000256" key="12">
    <source>
        <dbReference type="ARBA" id="ARBA00022753"/>
    </source>
</evidence>
<dbReference type="EMBL" id="JAACJL010000044">
    <property type="protein sequence ID" value="KAF4614764.1"/>
    <property type="molecule type" value="Genomic_DNA"/>
</dbReference>
<accession>A0A8H4QPC0</accession>
<feature type="compositionally biased region" description="Acidic residues" evidence="18">
    <location>
        <begin position="992"/>
        <end position="1013"/>
    </location>
</feature>
<comment type="caution">
    <text evidence="23">The sequence shown here is derived from an EMBL/GenBank/DDBJ whole genome shotgun (WGS) entry which is preliminary data.</text>
</comment>
<feature type="compositionally biased region" description="Low complexity" evidence="18">
    <location>
        <begin position="937"/>
        <end position="947"/>
    </location>
</feature>
<keyword evidence="12" id="KW-0967">Endosome</keyword>
<feature type="compositionally biased region" description="Pro residues" evidence="18">
    <location>
        <begin position="756"/>
        <end position="819"/>
    </location>
</feature>
<feature type="compositionally biased region" description="Basic and acidic residues" evidence="18">
    <location>
        <begin position="424"/>
        <end position="450"/>
    </location>
</feature>
<dbReference type="Gene3D" id="2.30.30.40">
    <property type="entry name" value="SH3 Domains"/>
    <property type="match status" value="2"/>
</dbReference>
<evidence type="ECO:0000256" key="17">
    <source>
        <dbReference type="PROSITE-ProRule" id="PRU00192"/>
    </source>
</evidence>
<dbReference type="CDD" id="cd00052">
    <property type="entry name" value="EH"/>
    <property type="match status" value="1"/>
</dbReference>